<evidence type="ECO:0000313" key="1">
    <source>
        <dbReference type="EMBL" id="WWQ69293.1"/>
    </source>
</evidence>
<gene>
    <name evidence="1" type="ORF">V2W30_39535</name>
</gene>
<accession>A0ACD5AQ06</accession>
<protein>
    <submittedName>
        <fullName evidence="1">Uncharacterized protein</fullName>
    </submittedName>
</protein>
<dbReference type="EMBL" id="CP146023">
    <property type="protein sequence ID" value="WWQ69293.1"/>
    <property type="molecule type" value="Genomic_DNA"/>
</dbReference>
<dbReference type="Proteomes" id="UP001432251">
    <property type="component" value="Plasmid p1"/>
</dbReference>
<sequence length="306" mass="31531">MNTRLVQWAVKTHPARYRAELGTELEDTALAAAAGRGFTAIVSEAASLAVHGLRLRTGLSSDRSPGRILAASAPAALALSIAGQSADRVLQANMFQRAMSWDQMNQAFGTLPALAGVALAALALAALLLGRVSAGRMLASAAAVLAVVAAVTSASYWAERTGMVALPLVGMGGPLLVCALLWLAPLRLLPTPGNRTAWLTAAAGVLAFAVLCEIPGASTWAVADLALLFAGAAAVRRTRRAAMIGLVALAPLYPPALNRLWEDSSAFASRLEAGLVASVVTAFALAVVTYFTRSRRPAGGDRDPAL</sequence>
<keyword evidence="1" id="KW-0614">Plasmid</keyword>
<geneLocation type="plasmid" evidence="1 2">
    <name>p1</name>
</geneLocation>
<name>A0ACD5AQ06_9ACTN</name>
<proteinExistence type="predicted"/>
<organism evidence="1 2">
    <name type="scientific">Streptomyces citrinus</name>
    <dbReference type="NCBI Taxonomy" id="3118173"/>
    <lineage>
        <taxon>Bacteria</taxon>
        <taxon>Bacillati</taxon>
        <taxon>Actinomycetota</taxon>
        <taxon>Actinomycetes</taxon>
        <taxon>Kitasatosporales</taxon>
        <taxon>Streptomycetaceae</taxon>
        <taxon>Streptomyces</taxon>
    </lineage>
</organism>
<keyword evidence="2" id="KW-1185">Reference proteome</keyword>
<reference evidence="1" key="1">
    <citation type="journal article" date="2025" name="Int. J. Syst. Evol. Microbiol.">
        <title>Streptomyces citrinus sp. nov., with yellow diffusible pigment.</title>
        <authorList>
            <person name="He Y."/>
            <person name="Yang E."/>
            <person name="Xu J."/>
            <person name="Sun Y."/>
            <person name="Sun L."/>
        </authorList>
    </citation>
    <scope>NUCLEOTIDE SEQUENCE</scope>
    <source>
        <strain evidence="1">Q6</strain>
    </source>
</reference>
<evidence type="ECO:0000313" key="2">
    <source>
        <dbReference type="Proteomes" id="UP001432251"/>
    </source>
</evidence>